<keyword evidence="11 16" id="KW-0915">Sodium</keyword>
<gene>
    <name evidence="16 17" type="primary">nqrB</name>
    <name evidence="17" type="ORF">GCM10009038_01480</name>
</gene>
<evidence type="ECO:0000256" key="16">
    <source>
        <dbReference type="HAMAP-Rule" id="MF_00426"/>
    </source>
</evidence>
<evidence type="ECO:0000256" key="2">
    <source>
        <dbReference type="ARBA" id="ARBA00022475"/>
    </source>
</evidence>
<keyword evidence="2 16" id="KW-1003">Cell membrane</keyword>
<dbReference type="RefSeq" id="WP_189442685.1">
    <property type="nucleotide sequence ID" value="NZ_BMZI01000001.1"/>
</dbReference>
<keyword evidence="1 16" id="KW-0813">Transport</keyword>
<reference evidence="18" key="1">
    <citation type="journal article" date="2019" name="Int. J. Syst. Evol. Microbiol.">
        <title>The Global Catalogue of Microorganisms (GCM) 10K type strain sequencing project: providing services to taxonomists for standard genome sequencing and annotation.</title>
        <authorList>
            <consortium name="The Broad Institute Genomics Platform"/>
            <consortium name="The Broad Institute Genome Sequencing Center for Infectious Disease"/>
            <person name="Wu L."/>
            <person name="Ma J."/>
        </authorList>
    </citation>
    <scope>NUCLEOTIDE SEQUENCE [LARGE SCALE GENOMIC DNA]</scope>
    <source>
        <strain evidence="18">KCTC 32998</strain>
    </source>
</reference>
<evidence type="ECO:0000256" key="15">
    <source>
        <dbReference type="ARBA" id="ARBA00023201"/>
    </source>
</evidence>
<dbReference type="EMBL" id="BMZI01000001">
    <property type="protein sequence ID" value="GHB07933.1"/>
    <property type="molecule type" value="Genomic_DNA"/>
</dbReference>
<dbReference type="PANTHER" id="PTHR30578">
    <property type="entry name" value="ELECTRON TRANSPORT COMPLEX PROTEIN RNFD"/>
    <property type="match status" value="1"/>
</dbReference>
<protein>
    <recommendedName>
        <fullName evidence="16">Na(+)-translocating NADH-quinone reductase subunit B</fullName>
        <shortName evidence="16">Na(+)-NQR subunit B</shortName>
        <shortName evidence="16">Na(+)-translocating NQR subunit B</shortName>
        <ecNumber evidence="16">7.2.1.1</ecNumber>
    </recommendedName>
    <alternativeName>
        <fullName evidence="16">NQR complex subunit B</fullName>
    </alternativeName>
    <alternativeName>
        <fullName evidence="16">NQR-1 subunit B</fullName>
    </alternativeName>
</protein>
<dbReference type="Pfam" id="PF03116">
    <property type="entry name" value="NQR2_RnfD_RnfE"/>
    <property type="match status" value="1"/>
</dbReference>
<keyword evidence="3" id="KW-0997">Cell inner membrane</keyword>
<keyword evidence="8 16" id="KW-1278">Translocase</keyword>
<evidence type="ECO:0000313" key="18">
    <source>
        <dbReference type="Proteomes" id="UP000646745"/>
    </source>
</evidence>
<evidence type="ECO:0000256" key="3">
    <source>
        <dbReference type="ARBA" id="ARBA00022519"/>
    </source>
</evidence>
<dbReference type="Proteomes" id="UP000646745">
    <property type="component" value="Unassembled WGS sequence"/>
</dbReference>
<feature type="transmembrane region" description="Helical" evidence="16">
    <location>
        <begin position="315"/>
        <end position="333"/>
    </location>
</feature>
<evidence type="ECO:0000256" key="12">
    <source>
        <dbReference type="ARBA" id="ARBA00023065"/>
    </source>
</evidence>
<accession>A0ABQ3DNG0</accession>
<feature type="transmembrane region" description="Helical" evidence="16">
    <location>
        <begin position="151"/>
        <end position="170"/>
    </location>
</feature>
<comment type="function">
    <text evidence="16">NQR complex catalyzes the reduction of ubiquinone-1 to ubiquinol by two successive reactions, coupled with the transport of Na(+) ions from the cytoplasm to the periplasm. NqrA to NqrE are probably involved in the second step, the conversion of ubisemiquinone to ubiquinol.</text>
</comment>
<organism evidence="17 18">
    <name type="scientific">Salinicola rhizosphaerae</name>
    <dbReference type="NCBI Taxonomy" id="1443141"/>
    <lineage>
        <taxon>Bacteria</taxon>
        <taxon>Pseudomonadati</taxon>
        <taxon>Pseudomonadota</taxon>
        <taxon>Gammaproteobacteria</taxon>
        <taxon>Oceanospirillales</taxon>
        <taxon>Halomonadaceae</taxon>
        <taxon>Salinicola</taxon>
    </lineage>
</organism>
<feature type="transmembrane region" description="Helical" evidence="16">
    <location>
        <begin position="345"/>
        <end position="363"/>
    </location>
</feature>
<keyword evidence="4 16" id="KW-0597">Phosphoprotein</keyword>
<sequence length="421" mass="45642">MMGIRNTLDKLEPHFEKGGKYEKFYALYEAVDTIFYSPPSVTKSMTHVRDGIDLKRIMITVWMCTFPAMFFGMYNAGYQANLAIADGFSAFGGWREAITMALAGSHDPGSVWANFVLGATYFIPIYFVTFVVGGFWEVLFAVKRGHEVNEGFFVTSVLFALTLPATIPLWQVALGISFGVVIGKEIFGGTGKNFLNPALTGRAFLYFAYPAQISGDSVWVPADGYTGATALSNASLNGMDGLHQQYSWGDAFFGFVQGSLGETSTLAILIGAAVLLLTRIASWRIMAGVMLGMIVTSSLFNFIGSDSNPMFAMPWYWHLVLGGFAFGMVFMATDPVSASMTNPGKLIFGALIGVMTVLVRVVNPAFPEGIMLAILFANLFAPLIDHIFVQANVKRRQKRLAAVAPATPADTAAMPAEKEAV</sequence>
<keyword evidence="14 16" id="KW-0472">Membrane</keyword>
<name>A0ABQ3DNG0_9GAMM</name>
<evidence type="ECO:0000256" key="10">
    <source>
        <dbReference type="ARBA" id="ARBA00023027"/>
    </source>
</evidence>
<feature type="modified residue" description="FMN phosphoryl threonine" evidence="16">
    <location>
        <position position="229"/>
    </location>
</feature>
<dbReference type="NCBIfam" id="TIGR01937">
    <property type="entry name" value="nqrB"/>
    <property type="match status" value="1"/>
</dbReference>
<keyword evidence="10 16" id="KW-0520">NAD</keyword>
<keyword evidence="12 16" id="KW-0406">Ion transport</keyword>
<dbReference type="PANTHER" id="PTHR30578:SF1">
    <property type="entry name" value="NA(+)-TRANSLOCATING NADH-QUINONE REDUCTASE SUBUNIT B"/>
    <property type="match status" value="1"/>
</dbReference>
<evidence type="ECO:0000256" key="8">
    <source>
        <dbReference type="ARBA" id="ARBA00022967"/>
    </source>
</evidence>
<dbReference type="InterPro" id="IPR004338">
    <property type="entry name" value="NqrB/RnfD"/>
</dbReference>
<evidence type="ECO:0000256" key="13">
    <source>
        <dbReference type="ARBA" id="ARBA00023075"/>
    </source>
</evidence>
<evidence type="ECO:0000256" key="11">
    <source>
        <dbReference type="ARBA" id="ARBA00023053"/>
    </source>
</evidence>
<keyword evidence="6 16" id="KW-0288">FMN</keyword>
<feature type="transmembrane region" description="Helical" evidence="16">
    <location>
        <begin position="57"/>
        <end position="74"/>
    </location>
</feature>
<dbReference type="InterPro" id="IPR010966">
    <property type="entry name" value="NqrB"/>
</dbReference>
<dbReference type="EC" id="7.2.1.1" evidence="16"/>
<evidence type="ECO:0000256" key="4">
    <source>
        <dbReference type="ARBA" id="ARBA00022553"/>
    </source>
</evidence>
<evidence type="ECO:0000313" key="17">
    <source>
        <dbReference type="EMBL" id="GHB07933.1"/>
    </source>
</evidence>
<comment type="subunit">
    <text evidence="16">Composed of six subunits; NqrA, NqrB, NqrC, NqrD, NqrE and NqrF.</text>
</comment>
<comment type="cofactor">
    <cofactor evidence="16">
        <name>FMN</name>
        <dbReference type="ChEBI" id="CHEBI:58210"/>
    </cofactor>
</comment>
<comment type="subcellular location">
    <subcellularLocation>
        <location evidence="16">Cell membrane</location>
        <topology evidence="16">Multi-pass membrane protein</topology>
    </subcellularLocation>
</comment>
<keyword evidence="15 16" id="KW-0739">Sodium transport</keyword>
<keyword evidence="13 16" id="KW-0830">Ubiquinone</keyword>
<feature type="transmembrane region" description="Helical" evidence="16">
    <location>
        <begin position="115"/>
        <end position="139"/>
    </location>
</feature>
<feature type="transmembrane region" description="Helical" evidence="16">
    <location>
        <begin position="252"/>
        <end position="278"/>
    </location>
</feature>
<keyword evidence="18" id="KW-1185">Reference proteome</keyword>
<evidence type="ECO:0000256" key="1">
    <source>
        <dbReference type="ARBA" id="ARBA00022448"/>
    </source>
</evidence>
<dbReference type="PIRSF" id="PIRSF016055">
    <property type="entry name" value="NADH-UbQ_OxRdtase_B_su"/>
    <property type="match status" value="1"/>
</dbReference>
<evidence type="ECO:0000256" key="14">
    <source>
        <dbReference type="ARBA" id="ARBA00023136"/>
    </source>
</evidence>
<comment type="caution">
    <text evidence="17">The sequence shown here is derived from an EMBL/GenBank/DDBJ whole genome shotgun (WGS) entry which is preliminary data.</text>
</comment>
<comment type="similarity">
    <text evidence="16">Belongs to the NqrB/RnfD family.</text>
</comment>
<evidence type="ECO:0000256" key="7">
    <source>
        <dbReference type="ARBA" id="ARBA00022692"/>
    </source>
</evidence>
<evidence type="ECO:0000256" key="9">
    <source>
        <dbReference type="ARBA" id="ARBA00022989"/>
    </source>
</evidence>
<dbReference type="HAMAP" id="MF_00426">
    <property type="entry name" value="NqrB"/>
    <property type="match status" value="1"/>
</dbReference>
<evidence type="ECO:0000256" key="5">
    <source>
        <dbReference type="ARBA" id="ARBA00022630"/>
    </source>
</evidence>
<evidence type="ECO:0000256" key="6">
    <source>
        <dbReference type="ARBA" id="ARBA00022643"/>
    </source>
</evidence>
<keyword evidence="9 16" id="KW-1133">Transmembrane helix</keyword>
<keyword evidence="7 16" id="KW-0812">Transmembrane</keyword>
<proteinExistence type="inferred from homology"/>
<keyword evidence="5 16" id="KW-0285">Flavoprotein</keyword>
<feature type="transmembrane region" description="Helical" evidence="16">
    <location>
        <begin position="285"/>
        <end position="303"/>
    </location>
</feature>
<dbReference type="NCBIfam" id="NF003756">
    <property type="entry name" value="PRK05349.1"/>
    <property type="match status" value="1"/>
</dbReference>
<feature type="transmembrane region" description="Helical" evidence="16">
    <location>
        <begin position="369"/>
        <end position="389"/>
    </location>
</feature>
<comment type="catalytic activity">
    <reaction evidence="16">
        <text>a ubiquinone + n Na(+)(in) + NADH + H(+) = a ubiquinol + n Na(+)(out) + NAD(+)</text>
        <dbReference type="Rhea" id="RHEA:47748"/>
        <dbReference type="Rhea" id="RHEA-COMP:9565"/>
        <dbReference type="Rhea" id="RHEA-COMP:9566"/>
        <dbReference type="ChEBI" id="CHEBI:15378"/>
        <dbReference type="ChEBI" id="CHEBI:16389"/>
        <dbReference type="ChEBI" id="CHEBI:17976"/>
        <dbReference type="ChEBI" id="CHEBI:29101"/>
        <dbReference type="ChEBI" id="CHEBI:57540"/>
        <dbReference type="ChEBI" id="CHEBI:57945"/>
        <dbReference type="EC" id="7.2.1.1"/>
    </reaction>
</comment>